<evidence type="ECO:0000256" key="2">
    <source>
        <dbReference type="SAM" id="Phobius"/>
    </source>
</evidence>
<evidence type="ECO:0000313" key="3">
    <source>
        <dbReference type="Proteomes" id="UP000095280"/>
    </source>
</evidence>
<dbReference type="Proteomes" id="UP000095280">
    <property type="component" value="Unplaced"/>
</dbReference>
<feature type="region of interest" description="Disordered" evidence="1">
    <location>
        <begin position="103"/>
        <end position="128"/>
    </location>
</feature>
<dbReference type="AlphaFoldDB" id="A0A1I8FCF7"/>
<protein>
    <submittedName>
        <fullName evidence="4">CN hydrolase domain-containing protein</fullName>
    </submittedName>
</protein>
<accession>A0A1I8FCF7</accession>
<reference evidence="4" key="1">
    <citation type="submission" date="2016-11" db="UniProtKB">
        <authorList>
            <consortium name="WormBaseParasite"/>
        </authorList>
    </citation>
    <scope>IDENTIFICATION</scope>
</reference>
<feature type="region of interest" description="Disordered" evidence="1">
    <location>
        <begin position="224"/>
        <end position="274"/>
    </location>
</feature>
<feature type="compositionally biased region" description="Acidic residues" evidence="1">
    <location>
        <begin position="107"/>
        <end position="125"/>
    </location>
</feature>
<organism evidence="3 4">
    <name type="scientific">Macrostomum lignano</name>
    <dbReference type="NCBI Taxonomy" id="282301"/>
    <lineage>
        <taxon>Eukaryota</taxon>
        <taxon>Metazoa</taxon>
        <taxon>Spiralia</taxon>
        <taxon>Lophotrochozoa</taxon>
        <taxon>Platyhelminthes</taxon>
        <taxon>Rhabditophora</taxon>
        <taxon>Macrostomorpha</taxon>
        <taxon>Macrostomida</taxon>
        <taxon>Macrostomidae</taxon>
        <taxon>Macrostomum</taxon>
    </lineage>
</organism>
<proteinExistence type="predicted"/>
<evidence type="ECO:0000256" key="1">
    <source>
        <dbReference type="SAM" id="MobiDB-lite"/>
    </source>
</evidence>
<keyword evidence="2" id="KW-0812">Transmembrane</keyword>
<feature type="transmembrane region" description="Helical" evidence="2">
    <location>
        <begin position="184"/>
        <end position="205"/>
    </location>
</feature>
<keyword evidence="2" id="KW-1133">Transmembrane helix</keyword>
<evidence type="ECO:0000313" key="4">
    <source>
        <dbReference type="WBParaSite" id="maker-unitig_29073-snap-gene-0.1-mRNA-1"/>
    </source>
</evidence>
<sequence length="274" mass="29919">YFTCVTCQDFETTLGTPIGLIGTDFICATRLPQDRALATPAAVASLPMPLTRQFAYQQITNYDDILSILLPNQSESVANSANLSQFEIIIIKKMSDREEIFKLEGDANFDEQEDDEEEEEDDDSSMPELGCEVSIEDLCCDADDECGNSNAAAAARPEPRRLTCSSSAKVEFVQPARWTADWGLLPHLLAILALILAAMPLALLWTPPGRCTIRRLFTRRIPGVGSVTSPEVQPERAPSSHACARQRGGPASAPCLSRRPPADEDEAAEQSRCS</sequence>
<keyword evidence="3" id="KW-1185">Reference proteome</keyword>
<name>A0A1I8FCF7_9PLAT</name>
<keyword evidence="2" id="KW-0472">Membrane</keyword>
<dbReference type="WBParaSite" id="maker-unitig_29073-snap-gene-0.1-mRNA-1">
    <property type="protein sequence ID" value="maker-unitig_29073-snap-gene-0.1-mRNA-1"/>
    <property type="gene ID" value="maker-unitig_29073-snap-gene-0.1"/>
</dbReference>